<evidence type="ECO:0000313" key="1">
    <source>
        <dbReference type="EMBL" id="KKS42683.1"/>
    </source>
</evidence>
<organism evidence="1 2">
    <name type="scientific">Candidatus Collierbacteria bacterium GW2011_GWA2_42_17</name>
    <dbReference type="NCBI Taxonomy" id="1618378"/>
    <lineage>
        <taxon>Bacteria</taxon>
        <taxon>Candidatus Collieribacteriota</taxon>
    </lineage>
</organism>
<name>A0A0G1BZ34_9BACT</name>
<evidence type="ECO:0000313" key="2">
    <source>
        <dbReference type="Proteomes" id="UP000033854"/>
    </source>
</evidence>
<proteinExistence type="predicted"/>
<dbReference type="AlphaFoldDB" id="A0A0G1BZ34"/>
<comment type="caution">
    <text evidence="1">The sequence shown here is derived from an EMBL/GenBank/DDBJ whole genome shotgun (WGS) entry which is preliminary data.</text>
</comment>
<accession>A0A0G1BZ34</accession>
<dbReference type="Proteomes" id="UP000033854">
    <property type="component" value="Unassembled WGS sequence"/>
</dbReference>
<sequence length="123" mass="13722">MNNIFVRIILAVFALFGLYKMFPQVSKSVDYYVKNPSFQNSVVIPAVQTANNILPDKIKIPTPEVMGTYTDYSVDSPLKQITDEVSSRAAELATEQINQIKKAASDQFCTILIEKIKSDCGIQ</sequence>
<reference evidence="1 2" key="1">
    <citation type="journal article" date="2015" name="Nature">
        <title>rRNA introns, odd ribosomes, and small enigmatic genomes across a large radiation of phyla.</title>
        <authorList>
            <person name="Brown C.T."/>
            <person name="Hug L.A."/>
            <person name="Thomas B.C."/>
            <person name="Sharon I."/>
            <person name="Castelle C.J."/>
            <person name="Singh A."/>
            <person name="Wilkins M.J."/>
            <person name="Williams K.H."/>
            <person name="Banfield J.F."/>
        </authorList>
    </citation>
    <scope>NUCLEOTIDE SEQUENCE [LARGE SCALE GENOMIC DNA]</scope>
</reference>
<gene>
    <name evidence="1" type="ORF">UV06_C0007G0013</name>
</gene>
<protein>
    <submittedName>
        <fullName evidence="1">Uncharacterized protein</fullName>
    </submittedName>
</protein>
<dbReference type="EMBL" id="LCDA01000007">
    <property type="protein sequence ID" value="KKS42683.1"/>
    <property type="molecule type" value="Genomic_DNA"/>
</dbReference>